<gene>
    <name evidence="1" type="ORF">LX73_2303</name>
</gene>
<protein>
    <submittedName>
        <fullName evidence="1">Uncharacterized protein</fullName>
    </submittedName>
</protein>
<proteinExistence type="predicted"/>
<dbReference type="Proteomes" id="UP000324595">
    <property type="component" value="Unassembled WGS sequence"/>
</dbReference>
<dbReference type="AlphaFoldDB" id="A0A5D3YF02"/>
<keyword evidence="2" id="KW-1185">Reference proteome</keyword>
<reference evidence="1 2" key="1">
    <citation type="submission" date="2019-07" db="EMBL/GenBank/DDBJ databases">
        <title>Genomic Encyclopedia of Archaeal and Bacterial Type Strains, Phase II (KMG-II): from individual species to whole genera.</title>
        <authorList>
            <person name="Goeker M."/>
        </authorList>
    </citation>
    <scope>NUCLEOTIDE SEQUENCE [LARGE SCALE GENOMIC DNA]</scope>
    <source>
        <strain evidence="1 2">DSM 21935</strain>
    </source>
</reference>
<comment type="caution">
    <text evidence="1">The sequence shown here is derived from an EMBL/GenBank/DDBJ whole genome shotgun (WGS) entry which is preliminary data.</text>
</comment>
<organism evidence="1 2">
    <name type="scientific">Fodinibius salinus</name>
    <dbReference type="NCBI Taxonomy" id="860790"/>
    <lineage>
        <taxon>Bacteria</taxon>
        <taxon>Pseudomonadati</taxon>
        <taxon>Balneolota</taxon>
        <taxon>Balneolia</taxon>
        <taxon>Balneolales</taxon>
        <taxon>Balneolaceae</taxon>
        <taxon>Fodinibius</taxon>
    </lineage>
</organism>
<evidence type="ECO:0000313" key="2">
    <source>
        <dbReference type="Proteomes" id="UP000324595"/>
    </source>
</evidence>
<dbReference type="RefSeq" id="WP_148899621.1">
    <property type="nucleotide sequence ID" value="NZ_VNHY01000004.1"/>
</dbReference>
<dbReference type="EMBL" id="VNHY01000004">
    <property type="protein sequence ID" value="TYP92057.1"/>
    <property type="molecule type" value="Genomic_DNA"/>
</dbReference>
<sequence length="65" mass="7531">MADLTHGQEIEITNELKITANVSVNGVCRISFTGYPFEVFYSIDGYRELKKEMFETKEVKIVIRQ</sequence>
<accession>A0A5D3YF02</accession>
<name>A0A5D3YF02_9BACT</name>
<evidence type="ECO:0000313" key="1">
    <source>
        <dbReference type="EMBL" id="TYP92057.1"/>
    </source>
</evidence>